<evidence type="ECO:0000313" key="3">
    <source>
        <dbReference type="Proteomes" id="UP000009222"/>
    </source>
</evidence>
<reference evidence="2 3" key="2">
    <citation type="journal article" date="2011" name="ISME J.">
        <title>RNA-seq reveals cooperative metabolic interactions between two termite-gut spirochete species in co-culture.</title>
        <authorList>
            <person name="Rosenthal A.Z."/>
            <person name="Matson E.G."/>
            <person name="Eldar A."/>
            <person name="Leadbetter J.R."/>
        </authorList>
    </citation>
    <scope>NUCLEOTIDE SEQUENCE [LARGE SCALE GENOMIC DNA]</scope>
    <source>
        <strain evidence="3">ATCC BAA-888 / DSM 13862 / ZAS-9</strain>
    </source>
</reference>
<keyword evidence="3" id="KW-1185">Reference proteome</keyword>
<dbReference type="GO" id="GO:0009307">
    <property type="term" value="P:DNA restriction-modification system"/>
    <property type="evidence" value="ECO:0007669"/>
    <property type="project" value="InterPro"/>
</dbReference>
<gene>
    <name evidence="2" type="ordered locus">TREAZ_0592</name>
</gene>
<protein>
    <submittedName>
        <fullName evidence="2">Gp44</fullName>
    </submittedName>
</protein>
<dbReference type="EMBL" id="CP001841">
    <property type="protein sequence ID" value="AEF80906.1"/>
    <property type="molecule type" value="Genomic_DNA"/>
</dbReference>
<dbReference type="Pfam" id="PF05869">
    <property type="entry name" value="Dam"/>
    <property type="match status" value="1"/>
</dbReference>
<dbReference type="AlphaFoldDB" id="F5YBJ1"/>
<dbReference type="InterPro" id="IPR008593">
    <property type="entry name" value="Dam_MeTrfase"/>
</dbReference>
<dbReference type="GO" id="GO:0003677">
    <property type="term" value="F:DNA binding"/>
    <property type="evidence" value="ECO:0007669"/>
    <property type="project" value="InterPro"/>
</dbReference>
<dbReference type="KEGG" id="taz:TREAZ_0592"/>
<dbReference type="RefSeq" id="WP_015711367.1">
    <property type="nucleotide sequence ID" value="NC_015577.1"/>
</dbReference>
<evidence type="ECO:0000313" key="2">
    <source>
        <dbReference type="EMBL" id="AEF80906.1"/>
    </source>
</evidence>
<organism evidence="2 3">
    <name type="scientific">Leadbettera azotonutricia (strain ATCC BAA-888 / DSM 13862 / ZAS-9)</name>
    <name type="common">Treponema azotonutricium</name>
    <dbReference type="NCBI Taxonomy" id="545695"/>
    <lineage>
        <taxon>Bacteria</taxon>
        <taxon>Pseudomonadati</taxon>
        <taxon>Spirochaetota</taxon>
        <taxon>Spirochaetia</taxon>
        <taxon>Spirochaetales</taxon>
        <taxon>Breznakiellaceae</taxon>
        <taxon>Leadbettera</taxon>
    </lineage>
</organism>
<dbReference type="HOGENOM" id="CLU_1165399_0_0_12"/>
<accession>F5YBJ1</accession>
<dbReference type="eggNOG" id="COG1196">
    <property type="taxonomic scope" value="Bacteria"/>
</dbReference>
<dbReference type="GO" id="GO:0009007">
    <property type="term" value="F:site-specific DNA-methyltransferase (adenine-specific) activity"/>
    <property type="evidence" value="ECO:0007669"/>
    <property type="project" value="InterPro"/>
</dbReference>
<sequence length="238" mass="25988">MSADKNAAGRDGIAEQEHVGSPGSRIALKNTVLRGGKSYSPVLGNAKSRPRVMINYLLSLPLKNEQVRIESPKPHVAHNSGNNEWYTPAEYIEAARKAMGGIDLDPASCEAANRTVKAKKIHTIDDDGLGHPWEGRVWLNPPYARELIGKFIEKLKTHVCRGEVTEAIVLVNNATETAWFGALVSFSNAIVFPASRVKFNGPDGKMGSPLQGQAVLYAGPNSEKFLDAYKSFGWKVYL</sequence>
<proteinExistence type="predicted"/>
<name>F5YBJ1_LEAAZ</name>
<dbReference type="Proteomes" id="UP000009222">
    <property type="component" value="Chromosome"/>
</dbReference>
<dbReference type="STRING" id="545695.TREAZ_0592"/>
<dbReference type="InParanoid" id="F5YBJ1"/>
<evidence type="ECO:0000256" key="1">
    <source>
        <dbReference type="SAM" id="MobiDB-lite"/>
    </source>
</evidence>
<dbReference type="OrthoDB" id="481219at2"/>
<reference evidence="3" key="1">
    <citation type="submission" date="2009-12" db="EMBL/GenBank/DDBJ databases">
        <title>Complete sequence of Treponema azotonutricium strain ZAS-9.</title>
        <authorList>
            <person name="Tetu S.G."/>
            <person name="Matson E."/>
            <person name="Ren Q."/>
            <person name="Seshadri R."/>
            <person name="Elbourne L."/>
            <person name="Hassan K.A."/>
            <person name="Durkin A."/>
            <person name="Radune D."/>
            <person name="Mohamoud Y."/>
            <person name="Shay R."/>
            <person name="Jin S."/>
            <person name="Zhang X."/>
            <person name="Lucey K."/>
            <person name="Ballor N.R."/>
            <person name="Ottesen E."/>
            <person name="Rosenthal R."/>
            <person name="Allen A."/>
            <person name="Leadbetter J.R."/>
            <person name="Paulsen I.T."/>
        </authorList>
    </citation>
    <scope>NUCLEOTIDE SEQUENCE [LARGE SCALE GENOMIC DNA]</scope>
    <source>
        <strain evidence="3">ATCC BAA-888 / DSM 13862 / ZAS-9</strain>
    </source>
</reference>
<feature type="region of interest" description="Disordered" evidence="1">
    <location>
        <begin position="1"/>
        <end position="21"/>
    </location>
</feature>